<keyword evidence="12" id="KW-1185">Reference proteome</keyword>
<comment type="similarity">
    <text evidence="2">Belongs to the ABC transporter superfamily. ABCC family. Conjugate transporter (TC 3.A.1.208) subfamily.</text>
</comment>
<evidence type="ECO:0000259" key="11">
    <source>
        <dbReference type="PROSITE" id="PS50929"/>
    </source>
</evidence>
<feature type="transmembrane region" description="Helical" evidence="9">
    <location>
        <begin position="202"/>
        <end position="222"/>
    </location>
</feature>
<feature type="transmembrane region" description="Helical" evidence="9">
    <location>
        <begin position="48"/>
        <end position="70"/>
    </location>
</feature>
<evidence type="ECO:0000256" key="8">
    <source>
        <dbReference type="ARBA" id="ARBA00023136"/>
    </source>
</evidence>
<dbReference type="Pfam" id="PF00005">
    <property type="entry name" value="ABC_tran"/>
    <property type="match status" value="1"/>
</dbReference>
<organism evidence="12 13">
    <name type="scientific">Frankliniella occidentalis</name>
    <name type="common">Western flower thrips</name>
    <name type="synonym">Euthrips occidentalis</name>
    <dbReference type="NCBI Taxonomy" id="133901"/>
    <lineage>
        <taxon>Eukaryota</taxon>
        <taxon>Metazoa</taxon>
        <taxon>Ecdysozoa</taxon>
        <taxon>Arthropoda</taxon>
        <taxon>Hexapoda</taxon>
        <taxon>Insecta</taxon>
        <taxon>Pterygota</taxon>
        <taxon>Neoptera</taxon>
        <taxon>Paraneoptera</taxon>
        <taxon>Thysanoptera</taxon>
        <taxon>Terebrantia</taxon>
        <taxon>Thripoidea</taxon>
        <taxon>Thripidae</taxon>
        <taxon>Frankliniella</taxon>
    </lineage>
</organism>
<dbReference type="AlphaFoldDB" id="A0A9C6U3R5"/>
<dbReference type="SMART" id="SM00382">
    <property type="entry name" value="AAA"/>
    <property type="match status" value="1"/>
</dbReference>
<dbReference type="InterPro" id="IPR017871">
    <property type="entry name" value="ABC_transporter-like_CS"/>
</dbReference>
<keyword evidence="8 9" id="KW-0472">Membrane</keyword>
<dbReference type="PROSITE" id="PS50893">
    <property type="entry name" value="ABC_TRANSPORTER_2"/>
    <property type="match status" value="1"/>
</dbReference>
<gene>
    <name evidence="13" type="primary">LOC113214999</name>
</gene>
<dbReference type="CDD" id="cd03244">
    <property type="entry name" value="ABCC_MRP_domain2"/>
    <property type="match status" value="1"/>
</dbReference>
<evidence type="ECO:0000256" key="2">
    <source>
        <dbReference type="ARBA" id="ARBA00009726"/>
    </source>
</evidence>
<evidence type="ECO:0000256" key="4">
    <source>
        <dbReference type="ARBA" id="ARBA00022692"/>
    </source>
</evidence>
<keyword evidence="3" id="KW-0813">Transport</keyword>
<accession>A0A9C6U3R5</accession>
<dbReference type="PROSITE" id="PS50929">
    <property type="entry name" value="ABC_TM1F"/>
    <property type="match status" value="1"/>
</dbReference>
<dbReference type="InterPro" id="IPR011527">
    <property type="entry name" value="ABC1_TM_dom"/>
</dbReference>
<dbReference type="GO" id="GO:0005524">
    <property type="term" value="F:ATP binding"/>
    <property type="evidence" value="ECO:0007669"/>
    <property type="project" value="UniProtKB-KW"/>
</dbReference>
<dbReference type="SUPFAM" id="SSF90123">
    <property type="entry name" value="ABC transporter transmembrane region"/>
    <property type="match status" value="1"/>
</dbReference>
<dbReference type="PANTHER" id="PTHR24223:SF456">
    <property type="entry name" value="MULTIDRUG RESISTANCE-ASSOCIATED PROTEIN LETHAL(2)03659"/>
    <property type="match status" value="1"/>
</dbReference>
<dbReference type="SUPFAM" id="SSF52540">
    <property type="entry name" value="P-loop containing nucleoside triphosphate hydrolases"/>
    <property type="match status" value="1"/>
</dbReference>
<dbReference type="RefSeq" id="XP_052125650.1">
    <property type="nucleotide sequence ID" value="XM_052269690.1"/>
</dbReference>
<dbReference type="PROSITE" id="PS00211">
    <property type="entry name" value="ABC_TRANSPORTER_1"/>
    <property type="match status" value="1"/>
</dbReference>
<feature type="domain" description="ABC transmembrane type-1" evidence="11">
    <location>
        <begin position="62"/>
        <end position="259"/>
    </location>
</feature>
<dbReference type="Gene3D" id="1.20.1560.10">
    <property type="entry name" value="ABC transporter type 1, transmembrane domain"/>
    <property type="match status" value="1"/>
</dbReference>
<evidence type="ECO:0000313" key="12">
    <source>
        <dbReference type="Proteomes" id="UP000504606"/>
    </source>
</evidence>
<keyword evidence="7 9" id="KW-1133">Transmembrane helix</keyword>
<comment type="subcellular location">
    <subcellularLocation>
        <location evidence="1">Membrane</location>
        <topology evidence="1">Multi-pass membrane protein</topology>
    </subcellularLocation>
</comment>
<dbReference type="KEGG" id="foc:113214999"/>
<dbReference type="InterPro" id="IPR003439">
    <property type="entry name" value="ABC_transporter-like_ATP-bd"/>
</dbReference>
<proteinExistence type="inferred from homology"/>
<dbReference type="InterPro" id="IPR050173">
    <property type="entry name" value="ABC_transporter_C-like"/>
</dbReference>
<dbReference type="Gene3D" id="3.40.50.300">
    <property type="entry name" value="P-loop containing nucleotide triphosphate hydrolases"/>
    <property type="match status" value="1"/>
</dbReference>
<reference evidence="13" key="1">
    <citation type="submission" date="2025-08" db="UniProtKB">
        <authorList>
            <consortium name="RefSeq"/>
        </authorList>
    </citation>
    <scope>IDENTIFICATION</scope>
    <source>
        <tissue evidence="13">Whole organism</tissue>
    </source>
</reference>
<dbReference type="GO" id="GO:0016020">
    <property type="term" value="C:membrane"/>
    <property type="evidence" value="ECO:0007669"/>
    <property type="project" value="UniProtKB-SubCell"/>
</dbReference>
<evidence type="ECO:0000256" key="9">
    <source>
        <dbReference type="SAM" id="Phobius"/>
    </source>
</evidence>
<dbReference type="InterPro" id="IPR003593">
    <property type="entry name" value="AAA+_ATPase"/>
</dbReference>
<evidence type="ECO:0000313" key="13">
    <source>
        <dbReference type="RefSeq" id="XP_052125650.1"/>
    </source>
</evidence>
<dbReference type="FunFam" id="3.40.50.300:FF:000163">
    <property type="entry name" value="Multidrug resistance-associated protein member 4"/>
    <property type="match status" value="1"/>
</dbReference>
<dbReference type="Pfam" id="PF00664">
    <property type="entry name" value="ABC_membrane"/>
    <property type="match status" value="1"/>
</dbReference>
<evidence type="ECO:0000256" key="7">
    <source>
        <dbReference type="ARBA" id="ARBA00022989"/>
    </source>
</evidence>
<keyword evidence="6 13" id="KW-0067">ATP-binding</keyword>
<dbReference type="GO" id="GO:0016887">
    <property type="term" value="F:ATP hydrolysis activity"/>
    <property type="evidence" value="ECO:0007669"/>
    <property type="project" value="InterPro"/>
</dbReference>
<sequence>MPTDYHVTKIFANFASGSSSSFCFLAAKGSVREGRAISFPLKASLCRAWIICCFFIRVLHVYNFLISFPAGRILNRFSKDLGSIDELLPKALLDATQFILAFFGYIVVSVSVDWIFIIPVIVLLVIFWMARVVYLMSAKNIKRLEGMTRSPVFTHLNATIQGLSTIRAFNAEDLVKVEFDNHQNLHSAAWYMGVMTSMSFGTALDLLSLSFSIVVIFSFLLLQQSDDFLGGDVGLAITQSMAMTGMVQFGMRQSAEVASQLLSVERVLEYADLPTEDKDAASGPAPKPDWPAEGRVELKNVWMRYAPEDPPVLKGLTLTINPTEKVGIVGRTGAGKSSLIAALFRLAYLEGRVVLDDVDTGSLPLQQLRSRISIIPQDPVLFSGDLRRNLDPFGEYKDHQLWAALGDVELRDTASDSGGLEMRVADAGANFSVGQRQLICLARAILRGNKLLMLDEATANVDPQTDALIQSTIRTKFARCTVLTVAHRLNTIMDSDRVLVMDAGRAAEFDHPYMLIQKRGIFYSLVQETGHQMADTLAKIARENYENKITSGQY</sequence>
<dbReference type="InterPro" id="IPR027417">
    <property type="entry name" value="P-loop_NTPase"/>
</dbReference>
<keyword evidence="5" id="KW-0547">Nucleotide-binding</keyword>
<protein>
    <submittedName>
        <fullName evidence="13">ATP-binding cassette sub-family C member 4</fullName>
    </submittedName>
</protein>
<keyword evidence="4 9" id="KW-0812">Transmembrane</keyword>
<dbReference type="GO" id="GO:0140359">
    <property type="term" value="F:ABC-type transporter activity"/>
    <property type="evidence" value="ECO:0007669"/>
    <property type="project" value="InterPro"/>
</dbReference>
<dbReference type="Proteomes" id="UP000504606">
    <property type="component" value="Unplaced"/>
</dbReference>
<feature type="transmembrane region" description="Helical" evidence="9">
    <location>
        <begin position="114"/>
        <end position="134"/>
    </location>
</feature>
<evidence type="ECO:0000259" key="10">
    <source>
        <dbReference type="PROSITE" id="PS50893"/>
    </source>
</evidence>
<dbReference type="OrthoDB" id="6500128at2759"/>
<dbReference type="InterPro" id="IPR036640">
    <property type="entry name" value="ABC1_TM_sf"/>
</dbReference>
<dbReference type="GeneID" id="113214999"/>
<evidence type="ECO:0000256" key="6">
    <source>
        <dbReference type="ARBA" id="ARBA00022840"/>
    </source>
</evidence>
<dbReference type="PANTHER" id="PTHR24223">
    <property type="entry name" value="ATP-BINDING CASSETTE SUB-FAMILY C"/>
    <property type="match status" value="1"/>
</dbReference>
<evidence type="ECO:0000256" key="1">
    <source>
        <dbReference type="ARBA" id="ARBA00004141"/>
    </source>
</evidence>
<feature type="domain" description="ABC transporter" evidence="10">
    <location>
        <begin position="296"/>
        <end position="528"/>
    </location>
</feature>
<evidence type="ECO:0000256" key="5">
    <source>
        <dbReference type="ARBA" id="ARBA00022741"/>
    </source>
</evidence>
<name>A0A9C6U3R5_FRAOC</name>
<evidence type="ECO:0000256" key="3">
    <source>
        <dbReference type="ARBA" id="ARBA00022448"/>
    </source>
</evidence>